<dbReference type="Ensembl" id="ENSOART00020023102.2">
    <property type="protein sequence ID" value="ENSOARP00020037728.1"/>
    <property type="gene ID" value="ENSOARG00020015028.2"/>
</dbReference>
<reference evidence="1" key="1">
    <citation type="submission" date="2020-11" db="EMBL/GenBank/DDBJ databases">
        <authorList>
            <person name="Davenport K.M."/>
            <person name="Bickhart D.M."/>
            <person name="Smith T.P.L."/>
            <person name="Murdoch B.M."/>
            <person name="Rosen B.D."/>
        </authorList>
    </citation>
    <scope>NUCLEOTIDE SEQUENCE [LARGE SCALE GENOMIC DNA]</scope>
    <source>
        <strain evidence="1">OAR_USU_Benz2616</strain>
    </source>
</reference>
<name>A0AC11CZE0_SHEEP</name>
<organism evidence="1">
    <name type="scientific">Ovis aries</name>
    <name type="common">Sheep</name>
    <dbReference type="NCBI Taxonomy" id="9940"/>
    <lineage>
        <taxon>Eukaryota</taxon>
        <taxon>Metazoa</taxon>
        <taxon>Chordata</taxon>
        <taxon>Craniata</taxon>
        <taxon>Vertebrata</taxon>
        <taxon>Euteleostomi</taxon>
        <taxon>Mammalia</taxon>
        <taxon>Eutheria</taxon>
        <taxon>Laurasiatheria</taxon>
        <taxon>Artiodactyla</taxon>
        <taxon>Ruminantia</taxon>
        <taxon>Pecora</taxon>
        <taxon>Bovidae</taxon>
        <taxon>Caprinae</taxon>
        <taxon>Ovis</taxon>
    </lineage>
</organism>
<gene>
    <name evidence="1" type="primary">MS4A10</name>
</gene>
<evidence type="ECO:0000313" key="1">
    <source>
        <dbReference type="Ensembl" id="ENSOARP00020037728.1"/>
    </source>
</evidence>
<proteinExistence type="predicted"/>
<reference evidence="1" key="2">
    <citation type="submission" date="2025-08" db="UniProtKB">
        <authorList>
            <consortium name="Ensembl"/>
        </authorList>
    </citation>
    <scope>IDENTIFICATION</scope>
</reference>
<accession>A0AC11CZE0</accession>
<reference evidence="1" key="3">
    <citation type="submission" date="2025-09" db="UniProtKB">
        <authorList>
            <consortium name="Ensembl"/>
        </authorList>
    </citation>
    <scope>IDENTIFICATION</scope>
</reference>
<protein>
    <submittedName>
        <fullName evidence="1">Uncharacterized protein</fullName>
    </submittedName>
</protein>
<sequence>MGFSRQEHWRGGCHFFLQGIFLTQQSNPSLLCLLHWQAGARSSAGVMAAAADGASTVTPRSEAEGCPSEEVLSPTPPDLTAADGASSVTPKSEAEGYPSEKVLSPTSPDLTAADGASSVTPRSEAEGCPSEKVLSPTPPDLTAADGASTVTPKSEAEGYPSEKVLSPTPPGLTDLPEKVTQPALPLQNWHQEKPRKSSRVLKELGAIHVVIALVYLFIGGYLVAAVKNLHLVVQKCWYPFWGAASFLISGILAITMESFQKNYLKVCLVANSISFLCVLAGLFVIVKDLFLETPFEFPIWKPYPTDTVHIQRLVLALLCVTCVEVFLPGLMAVMAYRDTRLSAEEDDLPLVPDSPLELKEQSMMPPPSYEDVTQGDLQDEQKRR</sequence>